<dbReference type="EMBL" id="AOMA01000197">
    <property type="protein sequence ID" value="EMA28055.1"/>
    <property type="molecule type" value="Genomic_DNA"/>
</dbReference>
<gene>
    <name evidence="2" type="ORF">C446_17579</name>
</gene>
<proteinExistence type="predicted"/>
<evidence type="ECO:0000256" key="1">
    <source>
        <dbReference type="SAM" id="Phobius"/>
    </source>
</evidence>
<dbReference type="eggNOG" id="arCOG11314">
    <property type="taxonomic scope" value="Archaea"/>
</dbReference>
<dbReference type="RefSeq" id="WP_006674397.1">
    <property type="nucleotide sequence ID" value="NZ_AOMA01000197.1"/>
</dbReference>
<name>M0L811_9EURY</name>
<keyword evidence="1" id="KW-0812">Transmembrane</keyword>
<keyword evidence="1" id="KW-1133">Transmembrane helix</keyword>
<accession>M0L811</accession>
<evidence type="ECO:0000313" key="3">
    <source>
        <dbReference type="Proteomes" id="UP000011607"/>
    </source>
</evidence>
<keyword evidence="3" id="KW-1185">Reference proteome</keyword>
<feature type="transmembrane region" description="Helical" evidence="1">
    <location>
        <begin position="5"/>
        <end position="25"/>
    </location>
</feature>
<keyword evidence="1" id="KW-0472">Membrane</keyword>
<dbReference type="Proteomes" id="UP000011607">
    <property type="component" value="Unassembled WGS sequence"/>
</dbReference>
<reference evidence="2 3" key="1">
    <citation type="journal article" date="2014" name="PLoS Genet.">
        <title>Phylogenetically driven sequencing of extremely halophilic archaea reveals strategies for static and dynamic osmo-response.</title>
        <authorList>
            <person name="Becker E.A."/>
            <person name="Seitzer P.M."/>
            <person name="Tritt A."/>
            <person name="Larsen D."/>
            <person name="Krusor M."/>
            <person name="Yao A.I."/>
            <person name="Wu D."/>
            <person name="Madern D."/>
            <person name="Eisen J.A."/>
            <person name="Darling A.E."/>
            <person name="Facciotti M.T."/>
        </authorList>
    </citation>
    <scope>NUCLEOTIDE SEQUENCE [LARGE SCALE GENOMIC DNA]</scope>
    <source>
        <strain evidence="2 3">JCM 10879</strain>
    </source>
</reference>
<protein>
    <submittedName>
        <fullName evidence="2">Uncharacterized protein</fullName>
    </submittedName>
</protein>
<feature type="transmembrane region" description="Helical" evidence="1">
    <location>
        <begin position="37"/>
        <end position="56"/>
    </location>
</feature>
<dbReference type="AlphaFoldDB" id="M0L811"/>
<evidence type="ECO:0000313" key="2">
    <source>
        <dbReference type="EMBL" id="EMA28055.1"/>
    </source>
</evidence>
<feature type="transmembrane region" description="Helical" evidence="1">
    <location>
        <begin position="85"/>
        <end position="105"/>
    </location>
</feature>
<comment type="caution">
    <text evidence="2">The sequence shown here is derived from an EMBL/GenBank/DDBJ whole genome shotgun (WGS) entry which is preliminary data.</text>
</comment>
<organism evidence="2 3">
    <name type="scientific">Halobiforma nitratireducens JCM 10879</name>
    <dbReference type="NCBI Taxonomy" id="1227454"/>
    <lineage>
        <taxon>Archaea</taxon>
        <taxon>Methanobacteriati</taxon>
        <taxon>Methanobacteriota</taxon>
        <taxon>Stenosarchaea group</taxon>
        <taxon>Halobacteria</taxon>
        <taxon>Halobacteriales</taxon>
        <taxon>Natrialbaceae</taxon>
        <taxon>Halobiforma</taxon>
    </lineage>
</organism>
<sequence length="107" mass="11921">MEGIVVFLLLLAVVIQIPIAIYVHYDAEHRNLEHAEMYSLGVLLPLGGLPVIPVYFAKRTELPRRSAAERESAGETRGTTTKTKLLFLAGILSWFLLVQLVRTGFLS</sequence>